<dbReference type="InterPro" id="IPR006195">
    <property type="entry name" value="aa-tRNA-synth_II"/>
</dbReference>
<dbReference type="AlphaFoldDB" id="A0A2N3LCC0"/>
<evidence type="ECO:0000256" key="11">
    <source>
        <dbReference type="PIRSR" id="PIRSR001549-1"/>
    </source>
</evidence>
<dbReference type="Proteomes" id="UP000233332">
    <property type="component" value="Unassembled WGS sequence"/>
</dbReference>
<dbReference type="Gene3D" id="3.40.50.800">
    <property type="entry name" value="Anticodon-binding domain"/>
    <property type="match status" value="1"/>
</dbReference>
<dbReference type="Pfam" id="PF03129">
    <property type="entry name" value="HGTP_anticodon"/>
    <property type="match status" value="1"/>
</dbReference>
<dbReference type="PANTHER" id="PTHR43707">
    <property type="entry name" value="HISTIDYL-TRNA SYNTHETASE"/>
    <property type="match status" value="1"/>
</dbReference>
<comment type="subunit">
    <text evidence="2 10">Homodimer.</text>
</comment>
<gene>
    <name evidence="10" type="primary">hisS</name>
    <name evidence="13" type="ORF">COO92_03520</name>
</gene>
<dbReference type="GO" id="GO:0006427">
    <property type="term" value="P:histidyl-tRNA aminoacylation"/>
    <property type="evidence" value="ECO:0007669"/>
    <property type="project" value="UniProtKB-UniRule"/>
</dbReference>
<dbReference type="InterPro" id="IPR045864">
    <property type="entry name" value="aa-tRNA-synth_II/BPL/LPL"/>
</dbReference>
<feature type="binding site" evidence="11">
    <location>
        <begin position="82"/>
        <end position="84"/>
    </location>
    <ligand>
        <name>L-histidine</name>
        <dbReference type="ChEBI" id="CHEBI:57595"/>
    </ligand>
</feature>
<dbReference type="SUPFAM" id="SSF55681">
    <property type="entry name" value="Class II aaRS and biotin synthetases"/>
    <property type="match status" value="1"/>
</dbReference>
<dbReference type="InterPro" id="IPR033656">
    <property type="entry name" value="HisRS_anticodon"/>
</dbReference>
<evidence type="ECO:0000256" key="9">
    <source>
        <dbReference type="ARBA" id="ARBA00047639"/>
    </source>
</evidence>
<comment type="similarity">
    <text evidence="1 10">Belongs to the class-II aminoacyl-tRNA synthetase family.</text>
</comment>
<evidence type="ECO:0000256" key="5">
    <source>
        <dbReference type="ARBA" id="ARBA00022741"/>
    </source>
</evidence>
<dbReference type="HAMAP" id="MF_00127">
    <property type="entry name" value="His_tRNA_synth"/>
    <property type="match status" value="1"/>
</dbReference>
<reference evidence="13 14" key="1">
    <citation type="submission" date="2017-09" db="EMBL/GenBank/DDBJ databases">
        <title>Biodiversity and function of Thalassospira species in the particle-attached aromatic-hydrocarbon-degrading consortia from the surface seawater of the China South Sea.</title>
        <authorList>
            <person name="Dong C."/>
            <person name="Lai Q."/>
            <person name="Shao Z."/>
        </authorList>
    </citation>
    <scope>NUCLEOTIDE SEQUENCE [LARGE SCALE GENOMIC DNA]</scope>
    <source>
        <strain evidence="13 14">139Z-12</strain>
    </source>
</reference>
<organism evidence="13 14">
    <name type="scientific">Thalassospira lohafexi</name>
    <dbReference type="NCBI Taxonomy" id="744227"/>
    <lineage>
        <taxon>Bacteria</taxon>
        <taxon>Pseudomonadati</taxon>
        <taxon>Pseudomonadota</taxon>
        <taxon>Alphaproteobacteria</taxon>
        <taxon>Rhodospirillales</taxon>
        <taxon>Thalassospiraceae</taxon>
        <taxon>Thalassospira</taxon>
    </lineage>
</organism>
<dbReference type="PANTHER" id="PTHR43707:SF1">
    <property type="entry name" value="HISTIDINE--TRNA LIGASE, MITOCHONDRIAL-RELATED"/>
    <property type="match status" value="1"/>
</dbReference>
<evidence type="ECO:0000256" key="1">
    <source>
        <dbReference type="ARBA" id="ARBA00008226"/>
    </source>
</evidence>
<dbReference type="GO" id="GO:0004821">
    <property type="term" value="F:histidine-tRNA ligase activity"/>
    <property type="evidence" value="ECO:0007669"/>
    <property type="project" value="UniProtKB-UniRule"/>
</dbReference>
<evidence type="ECO:0000259" key="12">
    <source>
        <dbReference type="PROSITE" id="PS50862"/>
    </source>
</evidence>
<keyword evidence="7 10" id="KW-0648">Protein biosynthesis</keyword>
<name>A0A2N3LCC0_9PROT</name>
<dbReference type="InterPro" id="IPR041715">
    <property type="entry name" value="HisRS-like_core"/>
</dbReference>
<dbReference type="InterPro" id="IPR036621">
    <property type="entry name" value="Anticodon-bd_dom_sf"/>
</dbReference>
<dbReference type="InterPro" id="IPR015807">
    <property type="entry name" value="His-tRNA-ligase"/>
</dbReference>
<sequence length="413" mass="45465">MASLQPVRGTHDLLPEQNRLQDHIANTARDIGELYGYQRMTTPIFEFTDVFARTLGDTSDVVTKEMYTFEDRGGEQITLRPEGTAGIARAYMSNGMQQMSPVKVSYYGPMFRYERPQKGRQRQFHQIGAELLGVEQVAGDIEMIGYGAHILKTLGLWDSITLELNTLGDPESRAAYRDVLVDYFKGHFDKLSEDSRNRLEKNPLRILDSKDDGDRELVANAPLFAEYLNEHSKEFFKGLTEGLGDIGINYELNPRLVRGLDYYCHTCFEFTTNTLGAQGTVMAGGRYDGLISTMGGPQTAGVGWAAGVERLALMVGQAPAGPRPIALIPMGDAAEAKCRALAQTLREAGIAVELGYSGNMKKRLKRADKANARMAVILGDDELANGVAQLRDLDSSEQREVALDQLAGVISKG</sequence>
<evidence type="ECO:0000313" key="14">
    <source>
        <dbReference type="Proteomes" id="UP000233332"/>
    </source>
</evidence>
<keyword evidence="3 10" id="KW-0963">Cytoplasm</keyword>
<evidence type="ECO:0000256" key="4">
    <source>
        <dbReference type="ARBA" id="ARBA00022598"/>
    </source>
</evidence>
<keyword evidence="8 10" id="KW-0030">Aminoacyl-tRNA synthetase</keyword>
<feature type="binding site" evidence="11">
    <location>
        <position position="112"/>
    </location>
    <ligand>
        <name>L-histidine</name>
        <dbReference type="ChEBI" id="CHEBI:57595"/>
    </ligand>
</feature>
<proteinExistence type="inferred from homology"/>
<comment type="catalytic activity">
    <reaction evidence="9 10">
        <text>tRNA(His) + L-histidine + ATP = L-histidyl-tRNA(His) + AMP + diphosphate + H(+)</text>
        <dbReference type="Rhea" id="RHEA:17313"/>
        <dbReference type="Rhea" id="RHEA-COMP:9665"/>
        <dbReference type="Rhea" id="RHEA-COMP:9689"/>
        <dbReference type="ChEBI" id="CHEBI:15378"/>
        <dbReference type="ChEBI" id="CHEBI:30616"/>
        <dbReference type="ChEBI" id="CHEBI:33019"/>
        <dbReference type="ChEBI" id="CHEBI:57595"/>
        <dbReference type="ChEBI" id="CHEBI:78442"/>
        <dbReference type="ChEBI" id="CHEBI:78527"/>
        <dbReference type="ChEBI" id="CHEBI:456215"/>
        <dbReference type="EC" id="6.1.1.21"/>
    </reaction>
</comment>
<evidence type="ECO:0000256" key="3">
    <source>
        <dbReference type="ARBA" id="ARBA00022490"/>
    </source>
</evidence>
<dbReference type="CDD" id="cd00859">
    <property type="entry name" value="HisRS_anticodon"/>
    <property type="match status" value="1"/>
</dbReference>
<dbReference type="SUPFAM" id="SSF52954">
    <property type="entry name" value="Class II aaRS ABD-related"/>
    <property type="match status" value="1"/>
</dbReference>
<dbReference type="EMBL" id="NXGX01000001">
    <property type="protein sequence ID" value="PKR60418.1"/>
    <property type="molecule type" value="Genomic_DNA"/>
</dbReference>
<dbReference type="EC" id="6.1.1.21" evidence="10"/>
<feature type="binding site" evidence="11">
    <location>
        <position position="258"/>
    </location>
    <ligand>
        <name>L-histidine</name>
        <dbReference type="ChEBI" id="CHEBI:57595"/>
    </ligand>
</feature>
<keyword evidence="5 10" id="KW-0547">Nucleotide-binding</keyword>
<keyword evidence="14" id="KW-1185">Reference proteome</keyword>
<dbReference type="GO" id="GO:0005524">
    <property type="term" value="F:ATP binding"/>
    <property type="evidence" value="ECO:0007669"/>
    <property type="project" value="UniProtKB-UniRule"/>
</dbReference>
<evidence type="ECO:0000256" key="10">
    <source>
        <dbReference type="HAMAP-Rule" id="MF_00127"/>
    </source>
</evidence>
<feature type="binding site" evidence="11">
    <location>
        <begin position="262"/>
        <end position="263"/>
    </location>
    <ligand>
        <name>L-histidine</name>
        <dbReference type="ChEBI" id="CHEBI:57595"/>
    </ligand>
</feature>
<dbReference type="Pfam" id="PF13393">
    <property type="entry name" value="tRNA-synt_His"/>
    <property type="match status" value="1"/>
</dbReference>
<dbReference type="PIRSF" id="PIRSF001549">
    <property type="entry name" value="His-tRNA_synth"/>
    <property type="match status" value="1"/>
</dbReference>
<dbReference type="InterPro" id="IPR004516">
    <property type="entry name" value="HisRS/HisZ"/>
</dbReference>
<dbReference type="Gene3D" id="3.30.930.10">
    <property type="entry name" value="Bira Bifunctional Protein, Domain 2"/>
    <property type="match status" value="1"/>
</dbReference>
<dbReference type="NCBIfam" id="TIGR00442">
    <property type="entry name" value="hisS"/>
    <property type="match status" value="1"/>
</dbReference>
<feature type="binding site" evidence="11">
    <location>
        <position position="130"/>
    </location>
    <ligand>
        <name>L-histidine</name>
        <dbReference type="ChEBI" id="CHEBI:57595"/>
    </ligand>
</feature>
<evidence type="ECO:0000313" key="13">
    <source>
        <dbReference type="EMBL" id="PKR60418.1"/>
    </source>
</evidence>
<evidence type="ECO:0000256" key="2">
    <source>
        <dbReference type="ARBA" id="ARBA00011738"/>
    </source>
</evidence>
<comment type="subcellular location">
    <subcellularLocation>
        <location evidence="10">Cytoplasm</location>
    </subcellularLocation>
</comment>
<evidence type="ECO:0000256" key="8">
    <source>
        <dbReference type="ARBA" id="ARBA00023146"/>
    </source>
</evidence>
<dbReference type="GO" id="GO:0005737">
    <property type="term" value="C:cytoplasm"/>
    <property type="evidence" value="ECO:0007669"/>
    <property type="project" value="UniProtKB-SubCell"/>
</dbReference>
<dbReference type="InterPro" id="IPR004154">
    <property type="entry name" value="Anticodon-bd"/>
</dbReference>
<accession>A0A2N3LCC0</accession>
<dbReference type="PROSITE" id="PS50862">
    <property type="entry name" value="AA_TRNA_LIGASE_II"/>
    <property type="match status" value="1"/>
</dbReference>
<comment type="caution">
    <text evidence="13">The sequence shown here is derived from an EMBL/GenBank/DDBJ whole genome shotgun (WGS) entry which is preliminary data.</text>
</comment>
<protein>
    <recommendedName>
        <fullName evidence="10">Histidine--tRNA ligase</fullName>
        <ecNumber evidence="10">6.1.1.21</ecNumber>
    </recommendedName>
    <alternativeName>
        <fullName evidence="10">Histidyl-tRNA synthetase</fullName>
        <shortName evidence="10">HisRS</shortName>
    </alternativeName>
</protein>
<feature type="domain" description="Aminoacyl-transfer RNA synthetases class-II family profile" evidence="12">
    <location>
        <begin position="1"/>
        <end position="329"/>
    </location>
</feature>
<evidence type="ECO:0000256" key="7">
    <source>
        <dbReference type="ARBA" id="ARBA00022917"/>
    </source>
</evidence>
<dbReference type="RefSeq" id="WP_101299882.1">
    <property type="nucleotide sequence ID" value="NZ_NXGX01000001.1"/>
</dbReference>
<evidence type="ECO:0000256" key="6">
    <source>
        <dbReference type="ARBA" id="ARBA00022840"/>
    </source>
</evidence>
<keyword evidence="6 10" id="KW-0067">ATP-binding</keyword>
<keyword evidence="4 10" id="KW-0436">Ligase</keyword>
<dbReference type="CDD" id="cd00773">
    <property type="entry name" value="HisRS-like_core"/>
    <property type="match status" value="1"/>
</dbReference>
<feature type="binding site" evidence="11">
    <location>
        <position position="126"/>
    </location>
    <ligand>
        <name>L-histidine</name>
        <dbReference type="ChEBI" id="CHEBI:57595"/>
    </ligand>
</feature>